<evidence type="ECO:0000313" key="1">
    <source>
        <dbReference type="EMBL" id="AXR82038.1"/>
    </source>
</evidence>
<dbReference type="EMBL" id="CP027033">
    <property type="protein sequence ID" value="AXR82038.1"/>
    <property type="molecule type" value="Genomic_DNA"/>
</dbReference>
<gene>
    <name evidence="1" type="ORF">AArcMg_2038</name>
</gene>
<evidence type="ECO:0000313" key="2">
    <source>
        <dbReference type="Proteomes" id="UP000258613"/>
    </source>
</evidence>
<keyword evidence="2" id="KW-1185">Reference proteome</keyword>
<dbReference type="AlphaFoldDB" id="A0A346PR93"/>
<sequence length="498" mass="56908">MELNYYWEPETSRRKLLKTIGAVGMLSVVSPGIVSPQTLEGSDEIEPPHEWAIPKYIEPDGTPGYDENGLRFIDYADVMHGVYLTAAMARDSELGNEQYRDGRIYDEEMAPRGERWLDLFALVNDRFEDTGVVARYVDSDEWEPDGVASLRELQHAAYGTYHMHHRAGRFMEHGIDLMMNLLYVPLRFASQVPRYVLDEHYDGGRFYHDTEQTEFDFESQAYGFAAAHAIPYGWIVWLREGGHTHIDKWFGYTASEVIDIAYELKDELDAAWDDERATYDFGDGYTQPIDAVGAMGRTQKILWELLYMHADDEDAARELFDQSVAMLEAVFESDVVQPHGLPSHVEFTADGVVAASDTVDVKRQWEFTSHLTGGMAHTREREGMAMFIDEVRPELGERLGETTDTLLHGMTEYQLDDEGRIVTEIDFETGEVTDDRISASTVGTFIIGLGNCYRAGSDFERPGNFDDDVDEEMRERSLNLYDIQMENTELLEEEFLRT</sequence>
<dbReference type="KEGG" id="nag:AArcMg_2038"/>
<organism evidence="1 2">
    <name type="scientific">Natrarchaeobaculum sulfurireducens</name>
    <dbReference type="NCBI Taxonomy" id="2044521"/>
    <lineage>
        <taxon>Archaea</taxon>
        <taxon>Methanobacteriati</taxon>
        <taxon>Methanobacteriota</taxon>
        <taxon>Stenosarchaea group</taxon>
        <taxon>Halobacteria</taxon>
        <taxon>Halobacteriales</taxon>
        <taxon>Natrialbaceae</taxon>
        <taxon>Natrarchaeobaculum</taxon>
    </lineage>
</organism>
<dbReference type="Proteomes" id="UP000258613">
    <property type="component" value="Chromosome"/>
</dbReference>
<accession>A0A346PR93</accession>
<dbReference type="RefSeq" id="WP_117368702.1">
    <property type="nucleotide sequence ID" value="NZ_CP027033.1"/>
</dbReference>
<proteinExistence type="predicted"/>
<dbReference type="GeneID" id="37642525"/>
<name>A0A346PR93_9EURY</name>
<dbReference type="OrthoDB" id="386132at2157"/>
<protein>
    <submittedName>
        <fullName evidence="1">Uncharacterized protein</fullName>
    </submittedName>
</protein>
<reference evidence="2" key="1">
    <citation type="submission" date="2018-02" db="EMBL/GenBank/DDBJ databases">
        <title>Phenotypic and genomic properties of facultatively anaerobic sulfur-reducing natronoarchaea from hypersaline soda lakes.</title>
        <authorList>
            <person name="Sorokin D.Y."/>
            <person name="Kublanov I.V."/>
            <person name="Roman P."/>
            <person name="Sinninghe Damste J.S."/>
            <person name="Golyshin P.N."/>
            <person name="Rojo D."/>
            <person name="Ciordia S."/>
            <person name="Mena M.D.C."/>
            <person name="Ferrer M."/>
            <person name="Messina E."/>
            <person name="Smedile F."/>
            <person name="La Spada G."/>
            <person name="La Cono V."/>
            <person name="Yakimov M.M."/>
        </authorList>
    </citation>
    <scope>NUCLEOTIDE SEQUENCE [LARGE SCALE GENOMIC DNA]</scope>
    <source>
        <strain evidence="2">AArc-Mg</strain>
    </source>
</reference>